<sequence length="100" mass="11222">MEKSWRAEIAGSCINPAVFKYVGVTQSSWNVVMDLVTAAFPAYMVWSLNLKRSTKWSLTFLMCGGVLAASATVAKIWFMRDITKLPDITYAWAPISICYM</sequence>
<comment type="similarity">
    <text evidence="5">Belongs to the SAT4 family.</text>
</comment>
<evidence type="ECO:0000259" key="7">
    <source>
        <dbReference type="Pfam" id="PF20684"/>
    </source>
</evidence>
<dbReference type="Pfam" id="PF20684">
    <property type="entry name" value="Fung_rhodopsin"/>
    <property type="match status" value="1"/>
</dbReference>
<evidence type="ECO:0000256" key="5">
    <source>
        <dbReference type="ARBA" id="ARBA00038359"/>
    </source>
</evidence>
<comment type="subcellular location">
    <subcellularLocation>
        <location evidence="1">Membrane</location>
        <topology evidence="1">Multi-pass membrane protein</topology>
    </subcellularLocation>
</comment>
<keyword evidence="2 6" id="KW-0812">Transmembrane</keyword>
<evidence type="ECO:0000256" key="1">
    <source>
        <dbReference type="ARBA" id="ARBA00004141"/>
    </source>
</evidence>
<dbReference type="PANTHER" id="PTHR33048">
    <property type="entry name" value="PTH11-LIKE INTEGRAL MEMBRANE PROTEIN (AFU_ORTHOLOGUE AFUA_5G11245)"/>
    <property type="match status" value="1"/>
</dbReference>
<proteinExistence type="inferred from homology"/>
<keyword evidence="4 6" id="KW-0472">Membrane</keyword>
<evidence type="ECO:0000256" key="2">
    <source>
        <dbReference type="ARBA" id="ARBA00022692"/>
    </source>
</evidence>
<gene>
    <name evidence="8" type="ORF">B5807_09923</name>
</gene>
<dbReference type="InterPro" id="IPR049326">
    <property type="entry name" value="Rhodopsin_dom_fungi"/>
</dbReference>
<dbReference type="PANTHER" id="PTHR33048:SF47">
    <property type="entry name" value="INTEGRAL MEMBRANE PROTEIN-RELATED"/>
    <property type="match status" value="1"/>
</dbReference>
<evidence type="ECO:0000256" key="3">
    <source>
        <dbReference type="ARBA" id="ARBA00022989"/>
    </source>
</evidence>
<feature type="domain" description="Rhodopsin" evidence="7">
    <location>
        <begin position="2"/>
        <end position="97"/>
    </location>
</feature>
<dbReference type="EMBL" id="KZ107849">
    <property type="protein sequence ID" value="OSS47295.1"/>
    <property type="molecule type" value="Genomic_DNA"/>
</dbReference>
<dbReference type="InParanoid" id="A0A1Y2LTX7"/>
<feature type="transmembrane region" description="Helical" evidence="6">
    <location>
        <begin position="28"/>
        <end position="46"/>
    </location>
</feature>
<accession>A0A1Y2LTX7</accession>
<reference evidence="8 9" key="1">
    <citation type="journal article" date="2017" name="Genome Announc.">
        <title>Genome sequence of the saprophytic ascomycete Epicoccum nigrum ICMP 19927 strain isolated from New Zealand.</title>
        <authorList>
            <person name="Fokin M."/>
            <person name="Fleetwood D."/>
            <person name="Weir B.S."/>
            <person name="Villas-Boas S.G."/>
        </authorList>
    </citation>
    <scope>NUCLEOTIDE SEQUENCE [LARGE SCALE GENOMIC DNA]</scope>
    <source>
        <strain evidence="8 9">ICMP 19927</strain>
    </source>
</reference>
<dbReference type="InterPro" id="IPR052337">
    <property type="entry name" value="SAT4-like"/>
</dbReference>
<protein>
    <recommendedName>
        <fullName evidence="7">Rhodopsin domain-containing protein</fullName>
    </recommendedName>
</protein>
<dbReference type="Proteomes" id="UP000193240">
    <property type="component" value="Unassembled WGS sequence"/>
</dbReference>
<evidence type="ECO:0000313" key="8">
    <source>
        <dbReference type="EMBL" id="OSS47295.1"/>
    </source>
</evidence>
<evidence type="ECO:0000313" key="9">
    <source>
        <dbReference type="Proteomes" id="UP000193240"/>
    </source>
</evidence>
<keyword evidence="9" id="KW-1185">Reference proteome</keyword>
<keyword evidence="3 6" id="KW-1133">Transmembrane helix</keyword>
<evidence type="ECO:0000256" key="6">
    <source>
        <dbReference type="SAM" id="Phobius"/>
    </source>
</evidence>
<feature type="transmembrane region" description="Helical" evidence="6">
    <location>
        <begin position="58"/>
        <end position="78"/>
    </location>
</feature>
<dbReference type="GO" id="GO:0016020">
    <property type="term" value="C:membrane"/>
    <property type="evidence" value="ECO:0007669"/>
    <property type="project" value="UniProtKB-SubCell"/>
</dbReference>
<name>A0A1Y2LTX7_EPING</name>
<organism evidence="8 9">
    <name type="scientific">Epicoccum nigrum</name>
    <name type="common">Soil fungus</name>
    <name type="synonym">Epicoccum purpurascens</name>
    <dbReference type="NCBI Taxonomy" id="105696"/>
    <lineage>
        <taxon>Eukaryota</taxon>
        <taxon>Fungi</taxon>
        <taxon>Dikarya</taxon>
        <taxon>Ascomycota</taxon>
        <taxon>Pezizomycotina</taxon>
        <taxon>Dothideomycetes</taxon>
        <taxon>Pleosporomycetidae</taxon>
        <taxon>Pleosporales</taxon>
        <taxon>Pleosporineae</taxon>
        <taxon>Didymellaceae</taxon>
        <taxon>Epicoccum</taxon>
    </lineage>
</organism>
<evidence type="ECO:0000256" key="4">
    <source>
        <dbReference type="ARBA" id="ARBA00023136"/>
    </source>
</evidence>
<dbReference type="AlphaFoldDB" id="A0A1Y2LTX7"/>